<protein>
    <submittedName>
        <fullName evidence="1">Uncharacterized protein</fullName>
    </submittedName>
</protein>
<dbReference type="AlphaFoldDB" id="A0A4Y7SMW6"/>
<organism evidence="1 2">
    <name type="scientific">Coprinellus micaceus</name>
    <name type="common">Glistening ink-cap mushroom</name>
    <name type="synonym">Coprinus micaceus</name>
    <dbReference type="NCBI Taxonomy" id="71717"/>
    <lineage>
        <taxon>Eukaryota</taxon>
        <taxon>Fungi</taxon>
        <taxon>Dikarya</taxon>
        <taxon>Basidiomycota</taxon>
        <taxon>Agaricomycotina</taxon>
        <taxon>Agaricomycetes</taxon>
        <taxon>Agaricomycetidae</taxon>
        <taxon>Agaricales</taxon>
        <taxon>Agaricineae</taxon>
        <taxon>Psathyrellaceae</taxon>
        <taxon>Coprinellus</taxon>
    </lineage>
</organism>
<name>A0A4Y7SMW6_COPMI</name>
<accession>A0A4Y7SMW6</accession>
<evidence type="ECO:0000313" key="1">
    <source>
        <dbReference type="EMBL" id="TEB23210.1"/>
    </source>
</evidence>
<comment type="caution">
    <text evidence="1">The sequence shown here is derived from an EMBL/GenBank/DDBJ whole genome shotgun (WGS) entry which is preliminary data.</text>
</comment>
<evidence type="ECO:0000313" key="2">
    <source>
        <dbReference type="Proteomes" id="UP000298030"/>
    </source>
</evidence>
<reference evidence="1 2" key="1">
    <citation type="journal article" date="2019" name="Nat. Ecol. Evol.">
        <title>Megaphylogeny resolves global patterns of mushroom evolution.</title>
        <authorList>
            <person name="Varga T."/>
            <person name="Krizsan K."/>
            <person name="Foldi C."/>
            <person name="Dima B."/>
            <person name="Sanchez-Garcia M."/>
            <person name="Sanchez-Ramirez S."/>
            <person name="Szollosi G.J."/>
            <person name="Szarkandi J.G."/>
            <person name="Papp V."/>
            <person name="Albert L."/>
            <person name="Andreopoulos W."/>
            <person name="Angelini C."/>
            <person name="Antonin V."/>
            <person name="Barry K.W."/>
            <person name="Bougher N.L."/>
            <person name="Buchanan P."/>
            <person name="Buyck B."/>
            <person name="Bense V."/>
            <person name="Catcheside P."/>
            <person name="Chovatia M."/>
            <person name="Cooper J."/>
            <person name="Damon W."/>
            <person name="Desjardin D."/>
            <person name="Finy P."/>
            <person name="Geml J."/>
            <person name="Haridas S."/>
            <person name="Hughes K."/>
            <person name="Justo A."/>
            <person name="Karasinski D."/>
            <person name="Kautmanova I."/>
            <person name="Kiss B."/>
            <person name="Kocsube S."/>
            <person name="Kotiranta H."/>
            <person name="LaButti K.M."/>
            <person name="Lechner B.E."/>
            <person name="Liimatainen K."/>
            <person name="Lipzen A."/>
            <person name="Lukacs Z."/>
            <person name="Mihaltcheva S."/>
            <person name="Morgado L.N."/>
            <person name="Niskanen T."/>
            <person name="Noordeloos M.E."/>
            <person name="Ohm R.A."/>
            <person name="Ortiz-Santana B."/>
            <person name="Ovrebo C."/>
            <person name="Racz N."/>
            <person name="Riley R."/>
            <person name="Savchenko A."/>
            <person name="Shiryaev A."/>
            <person name="Soop K."/>
            <person name="Spirin V."/>
            <person name="Szebenyi C."/>
            <person name="Tomsovsky M."/>
            <person name="Tulloss R.E."/>
            <person name="Uehling J."/>
            <person name="Grigoriev I.V."/>
            <person name="Vagvolgyi C."/>
            <person name="Papp T."/>
            <person name="Martin F.M."/>
            <person name="Miettinen O."/>
            <person name="Hibbett D.S."/>
            <person name="Nagy L.G."/>
        </authorList>
    </citation>
    <scope>NUCLEOTIDE SEQUENCE [LARGE SCALE GENOMIC DNA]</scope>
    <source>
        <strain evidence="1 2">FP101781</strain>
    </source>
</reference>
<dbReference type="Proteomes" id="UP000298030">
    <property type="component" value="Unassembled WGS sequence"/>
</dbReference>
<dbReference type="EMBL" id="QPFP01000080">
    <property type="protein sequence ID" value="TEB23210.1"/>
    <property type="molecule type" value="Genomic_DNA"/>
</dbReference>
<keyword evidence="2" id="KW-1185">Reference proteome</keyword>
<proteinExistence type="predicted"/>
<sequence>MPAGTGNADSNNLPRLPYFPALSIITLIGVDFTRERVYERRVQTEEMIRSILWAITGGRPNHPIDTLKLVRCKNFGSWDFETLCERLEDYAVDVDWDGIEGWTKSNSTWNLASETVWDRYVGGW</sequence>
<gene>
    <name evidence="1" type="ORF">FA13DRAFT_1740178</name>
</gene>